<dbReference type="InterPro" id="IPR005225">
    <property type="entry name" value="Small_GTP-bd"/>
</dbReference>
<dbReference type="InterPro" id="IPR015946">
    <property type="entry name" value="KH_dom-like_a/b"/>
</dbReference>
<organism evidence="11 12">
    <name type="scientific">Saccharopolyspora rhizosphaerae</name>
    <dbReference type="NCBI Taxonomy" id="2492662"/>
    <lineage>
        <taxon>Bacteria</taxon>
        <taxon>Bacillati</taxon>
        <taxon>Actinomycetota</taxon>
        <taxon>Actinomycetes</taxon>
        <taxon>Pseudonocardiales</taxon>
        <taxon>Pseudonocardiaceae</taxon>
        <taxon>Saccharopolyspora</taxon>
    </lineage>
</organism>
<keyword evidence="12" id="KW-1185">Reference proteome</keyword>
<dbReference type="GO" id="GO:0005886">
    <property type="term" value="C:plasma membrane"/>
    <property type="evidence" value="ECO:0007669"/>
    <property type="project" value="UniProtKB-SubCell"/>
</dbReference>
<dbReference type="SUPFAM" id="SSF54814">
    <property type="entry name" value="Prokaryotic type KH domain (KH-domain type II)"/>
    <property type="match status" value="1"/>
</dbReference>
<dbReference type="HAMAP" id="MF_00367">
    <property type="entry name" value="GTPase_Era"/>
    <property type="match status" value="1"/>
</dbReference>
<feature type="region of interest" description="G1" evidence="7">
    <location>
        <begin position="16"/>
        <end position="23"/>
    </location>
</feature>
<comment type="caution">
    <text evidence="11">The sequence shown here is derived from an EMBL/GenBank/DDBJ whole genome shotgun (WGS) entry which is preliminary data.</text>
</comment>
<dbReference type="Gene3D" id="3.30.300.20">
    <property type="match status" value="1"/>
</dbReference>
<keyword evidence="6" id="KW-0472">Membrane</keyword>
<dbReference type="OrthoDB" id="9805918at2"/>
<dbReference type="InterPro" id="IPR004044">
    <property type="entry name" value="KH_dom_type_2"/>
</dbReference>
<evidence type="ECO:0000259" key="10">
    <source>
        <dbReference type="PROSITE" id="PS51713"/>
    </source>
</evidence>
<dbReference type="NCBIfam" id="TIGR00231">
    <property type="entry name" value="small_GTP"/>
    <property type="match status" value="1"/>
</dbReference>
<keyword evidence="6" id="KW-0963">Cytoplasm</keyword>
<dbReference type="Proteomes" id="UP000274515">
    <property type="component" value="Unassembled WGS sequence"/>
</dbReference>
<dbReference type="Pfam" id="PF01926">
    <property type="entry name" value="MMR_HSR1"/>
    <property type="match status" value="1"/>
</dbReference>
<dbReference type="PROSITE" id="PS50823">
    <property type="entry name" value="KH_TYPE_2"/>
    <property type="match status" value="1"/>
</dbReference>
<name>A0A3R8VKA0_9PSEU</name>
<evidence type="ECO:0000256" key="2">
    <source>
        <dbReference type="ARBA" id="ARBA00020484"/>
    </source>
</evidence>
<feature type="domain" description="KH type-2" evidence="9">
    <location>
        <begin position="208"/>
        <end position="287"/>
    </location>
</feature>
<evidence type="ECO:0000256" key="3">
    <source>
        <dbReference type="ARBA" id="ARBA00022741"/>
    </source>
</evidence>
<feature type="binding site" evidence="6">
    <location>
        <begin position="16"/>
        <end position="23"/>
    </location>
    <ligand>
        <name>GTP</name>
        <dbReference type="ChEBI" id="CHEBI:37565"/>
    </ligand>
</feature>
<comment type="subcellular location">
    <subcellularLocation>
        <location evidence="6">Cytoplasm</location>
    </subcellularLocation>
    <subcellularLocation>
        <location evidence="6">Cell membrane</location>
        <topology evidence="6">Peripheral membrane protein</topology>
    </subcellularLocation>
</comment>
<dbReference type="Pfam" id="PF07650">
    <property type="entry name" value="KH_2"/>
    <property type="match status" value="1"/>
</dbReference>
<gene>
    <name evidence="6" type="primary">era</name>
    <name evidence="11" type="ORF">EIL87_04030</name>
</gene>
<feature type="region of interest" description="G3" evidence="7">
    <location>
        <begin position="63"/>
        <end position="66"/>
    </location>
</feature>
<dbReference type="AlphaFoldDB" id="A0A3R8VKA0"/>
<dbReference type="NCBIfam" id="TIGR00436">
    <property type="entry name" value="era"/>
    <property type="match status" value="1"/>
</dbReference>
<dbReference type="CDD" id="cd04163">
    <property type="entry name" value="Era"/>
    <property type="match status" value="1"/>
</dbReference>
<feature type="region of interest" description="G4" evidence="7">
    <location>
        <begin position="127"/>
        <end position="130"/>
    </location>
</feature>
<evidence type="ECO:0000256" key="1">
    <source>
        <dbReference type="ARBA" id="ARBA00007921"/>
    </source>
</evidence>
<dbReference type="NCBIfam" id="NF000908">
    <property type="entry name" value="PRK00089.1"/>
    <property type="match status" value="1"/>
</dbReference>
<dbReference type="GO" id="GO:0043024">
    <property type="term" value="F:ribosomal small subunit binding"/>
    <property type="evidence" value="ECO:0007669"/>
    <property type="project" value="TreeGrafter"/>
</dbReference>
<dbReference type="Gene3D" id="3.40.50.300">
    <property type="entry name" value="P-loop containing nucleotide triphosphate hydrolases"/>
    <property type="match status" value="1"/>
</dbReference>
<evidence type="ECO:0000256" key="6">
    <source>
        <dbReference type="HAMAP-Rule" id="MF_00367"/>
    </source>
</evidence>
<feature type="region of interest" description="G5" evidence="7">
    <location>
        <begin position="156"/>
        <end position="158"/>
    </location>
</feature>
<feature type="region of interest" description="G2" evidence="7">
    <location>
        <begin position="42"/>
        <end position="46"/>
    </location>
</feature>
<dbReference type="PANTHER" id="PTHR42698">
    <property type="entry name" value="GTPASE ERA"/>
    <property type="match status" value="1"/>
</dbReference>
<dbReference type="InterPro" id="IPR009019">
    <property type="entry name" value="KH_sf_prok-type"/>
</dbReference>
<dbReference type="FunFam" id="3.40.50.300:FF:000094">
    <property type="entry name" value="GTPase Era"/>
    <property type="match status" value="1"/>
</dbReference>
<keyword evidence="3 6" id="KW-0547">Nucleotide-binding</keyword>
<dbReference type="GO" id="GO:0005829">
    <property type="term" value="C:cytosol"/>
    <property type="evidence" value="ECO:0007669"/>
    <property type="project" value="TreeGrafter"/>
</dbReference>
<proteinExistence type="inferred from homology"/>
<evidence type="ECO:0000256" key="7">
    <source>
        <dbReference type="PROSITE-ProRule" id="PRU01050"/>
    </source>
</evidence>
<keyword evidence="6" id="KW-0699">rRNA-binding</keyword>
<protein>
    <recommendedName>
        <fullName evidence="2 6">GTPase Era</fullName>
    </recommendedName>
</protein>
<comment type="similarity">
    <text evidence="1 6 7 8">Belongs to the TRAFAC class TrmE-Era-EngA-EngB-Septin-like GTPase superfamily. Era GTPase family.</text>
</comment>
<dbReference type="GO" id="GO:0003924">
    <property type="term" value="F:GTPase activity"/>
    <property type="evidence" value="ECO:0007669"/>
    <property type="project" value="UniProtKB-UniRule"/>
</dbReference>
<dbReference type="InterPro" id="IPR006073">
    <property type="entry name" value="GTP-bd"/>
</dbReference>
<evidence type="ECO:0000256" key="8">
    <source>
        <dbReference type="RuleBase" id="RU003761"/>
    </source>
</evidence>
<evidence type="ECO:0000313" key="12">
    <source>
        <dbReference type="Proteomes" id="UP000274515"/>
    </source>
</evidence>
<evidence type="ECO:0000256" key="4">
    <source>
        <dbReference type="ARBA" id="ARBA00022884"/>
    </source>
</evidence>
<dbReference type="InterPro" id="IPR030388">
    <property type="entry name" value="G_ERA_dom"/>
</dbReference>
<dbReference type="GO" id="GO:0005525">
    <property type="term" value="F:GTP binding"/>
    <property type="evidence" value="ECO:0007669"/>
    <property type="project" value="UniProtKB-UniRule"/>
</dbReference>
<evidence type="ECO:0000313" key="11">
    <source>
        <dbReference type="EMBL" id="RRO19285.1"/>
    </source>
</evidence>
<dbReference type="InterPro" id="IPR005662">
    <property type="entry name" value="GTPase_Era-like"/>
</dbReference>
<reference evidence="11 12" key="1">
    <citation type="submission" date="2018-11" db="EMBL/GenBank/DDBJ databases">
        <title>Saccharopolyspora rhizosphaerae sp. nov., an actinomycete isolated from rhizosphere soil in Thailand.</title>
        <authorList>
            <person name="Intra B."/>
            <person name="Euanorasetr J."/>
            <person name="Take A."/>
            <person name="Inahashi Y."/>
            <person name="Mori M."/>
            <person name="Panbangred W."/>
            <person name="Matsumoto A."/>
        </authorList>
    </citation>
    <scope>NUCLEOTIDE SEQUENCE [LARGE SCALE GENOMIC DNA]</scope>
    <source>
        <strain evidence="11 12">H219</strain>
    </source>
</reference>
<keyword evidence="6" id="KW-1003">Cell membrane</keyword>
<dbReference type="InterPro" id="IPR027417">
    <property type="entry name" value="P-loop_NTPase"/>
</dbReference>
<dbReference type="PANTHER" id="PTHR42698:SF1">
    <property type="entry name" value="GTPASE ERA, MITOCHONDRIAL"/>
    <property type="match status" value="1"/>
</dbReference>
<comment type="subunit">
    <text evidence="6">Monomer.</text>
</comment>
<dbReference type="GO" id="GO:0070181">
    <property type="term" value="F:small ribosomal subunit rRNA binding"/>
    <property type="evidence" value="ECO:0007669"/>
    <property type="project" value="UniProtKB-UniRule"/>
</dbReference>
<feature type="domain" description="Era-type G" evidence="10">
    <location>
        <begin position="8"/>
        <end position="177"/>
    </location>
</feature>
<accession>A0A3R8VKA0</accession>
<dbReference type="PROSITE" id="PS51713">
    <property type="entry name" value="G_ERA"/>
    <property type="match status" value="1"/>
</dbReference>
<dbReference type="GO" id="GO:0000028">
    <property type="term" value="P:ribosomal small subunit assembly"/>
    <property type="evidence" value="ECO:0007669"/>
    <property type="project" value="TreeGrafter"/>
</dbReference>
<keyword evidence="4 6" id="KW-0694">RNA-binding</keyword>
<dbReference type="RefSeq" id="WP_125088782.1">
    <property type="nucleotide sequence ID" value="NZ_RSAA01000004.1"/>
</dbReference>
<dbReference type="EMBL" id="RSAA01000004">
    <property type="protein sequence ID" value="RRO19285.1"/>
    <property type="molecule type" value="Genomic_DNA"/>
</dbReference>
<comment type="function">
    <text evidence="6">An essential GTPase that binds both GDP and GTP, with rapid nucleotide exchange. Plays a role in 16S rRNA processing and 30S ribosomal subunit biogenesis and possibly also in cell cycle regulation and energy metabolism.</text>
</comment>
<keyword evidence="5 6" id="KW-0342">GTP-binding</keyword>
<dbReference type="FunFam" id="3.30.300.20:FF:000003">
    <property type="entry name" value="GTPase Era"/>
    <property type="match status" value="1"/>
</dbReference>
<dbReference type="CDD" id="cd22534">
    <property type="entry name" value="KH-II_Era"/>
    <property type="match status" value="1"/>
</dbReference>
<keyword evidence="6" id="KW-0690">Ribosome biogenesis</keyword>
<feature type="binding site" evidence="6">
    <location>
        <begin position="63"/>
        <end position="67"/>
    </location>
    <ligand>
        <name>GTP</name>
        <dbReference type="ChEBI" id="CHEBI:37565"/>
    </ligand>
</feature>
<evidence type="ECO:0000256" key="5">
    <source>
        <dbReference type="ARBA" id="ARBA00023134"/>
    </source>
</evidence>
<evidence type="ECO:0000259" key="9">
    <source>
        <dbReference type="PROSITE" id="PS50823"/>
    </source>
</evidence>
<feature type="binding site" evidence="6">
    <location>
        <begin position="127"/>
        <end position="130"/>
    </location>
    <ligand>
        <name>GTP</name>
        <dbReference type="ChEBI" id="CHEBI:37565"/>
    </ligand>
</feature>
<sequence>MTSEDAHRSGFACFVGRPNAGKSTLTNRLVGTKVAITSSKPQTTRHAIRGIVHRPDAQLIIVDTPGLHRPRTLLGRRLNDLVYETWSEVDVVGFCVPADEKIGPGDRYIAEQLKKVAQRTPVVGVVTKTDLVPKQQVAEQLLALQEVVDFAELIPVSAKDSFQVDELSDVLVSQLPEGPQLYPDGELTDEPESTLIAELIREAALEGVRDELPHSLAVTVEEMTPREGRDDLIDVHALIYVERSSQKAIVIGRRGERLRAVGSEARRHIQALLGSKIYLDLHVKIAKDWQRDPRQLRKLGF</sequence>
<dbReference type="SUPFAM" id="SSF52540">
    <property type="entry name" value="P-loop containing nucleoside triphosphate hydrolases"/>
    <property type="match status" value="1"/>
</dbReference>